<keyword evidence="9" id="KW-1185">Reference proteome</keyword>
<keyword evidence="3 5" id="KW-1133">Transmembrane helix</keyword>
<feature type="domain" description="ABC transporter" evidence="6">
    <location>
        <begin position="246"/>
        <end position="485"/>
    </location>
</feature>
<dbReference type="EMBL" id="JARPOI010000009">
    <property type="protein sequence ID" value="KAJ9173179.1"/>
    <property type="molecule type" value="Genomic_DNA"/>
</dbReference>
<dbReference type="InterPro" id="IPR027417">
    <property type="entry name" value="P-loop_NTPase"/>
</dbReference>
<dbReference type="PANTHER" id="PTHR43394">
    <property type="entry name" value="ATP-DEPENDENT PERMEASE MDL1, MITOCHONDRIAL"/>
    <property type="match status" value="1"/>
</dbReference>
<evidence type="ECO:0000259" key="6">
    <source>
        <dbReference type="PROSITE" id="PS50893"/>
    </source>
</evidence>
<evidence type="ECO:0000259" key="7">
    <source>
        <dbReference type="PROSITE" id="PS50929"/>
    </source>
</evidence>
<evidence type="ECO:0000313" key="9">
    <source>
        <dbReference type="Proteomes" id="UP001174677"/>
    </source>
</evidence>
<evidence type="ECO:0000256" key="5">
    <source>
        <dbReference type="SAM" id="Phobius"/>
    </source>
</evidence>
<dbReference type="Pfam" id="PF00005">
    <property type="entry name" value="ABC_tran"/>
    <property type="match status" value="1"/>
</dbReference>
<evidence type="ECO:0000256" key="2">
    <source>
        <dbReference type="ARBA" id="ARBA00022692"/>
    </source>
</evidence>
<evidence type="ECO:0000256" key="1">
    <source>
        <dbReference type="ARBA" id="ARBA00004141"/>
    </source>
</evidence>
<dbReference type="Proteomes" id="UP001174677">
    <property type="component" value="Chromosome 9"/>
</dbReference>
<feature type="domain" description="ABC transmembrane type-1" evidence="7">
    <location>
        <begin position="107"/>
        <end position="192"/>
    </location>
</feature>
<evidence type="ECO:0000256" key="3">
    <source>
        <dbReference type="ARBA" id="ARBA00022989"/>
    </source>
</evidence>
<feature type="transmembrane region" description="Helical" evidence="5">
    <location>
        <begin position="233"/>
        <end position="250"/>
    </location>
</feature>
<feature type="transmembrane region" description="Helical" evidence="5">
    <location>
        <begin position="207"/>
        <end position="227"/>
    </location>
</feature>
<organism evidence="8 9">
    <name type="scientific">Hevea brasiliensis</name>
    <name type="common">Para rubber tree</name>
    <name type="synonym">Siphonia brasiliensis</name>
    <dbReference type="NCBI Taxonomy" id="3981"/>
    <lineage>
        <taxon>Eukaryota</taxon>
        <taxon>Viridiplantae</taxon>
        <taxon>Streptophyta</taxon>
        <taxon>Embryophyta</taxon>
        <taxon>Tracheophyta</taxon>
        <taxon>Spermatophyta</taxon>
        <taxon>Magnoliopsida</taxon>
        <taxon>eudicotyledons</taxon>
        <taxon>Gunneridae</taxon>
        <taxon>Pentapetalae</taxon>
        <taxon>rosids</taxon>
        <taxon>fabids</taxon>
        <taxon>Malpighiales</taxon>
        <taxon>Euphorbiaceae</taxon>
        <taxon>Crotonoideae</taxon>
        <taxon>Micrandreae</taxon>
        <taxon>Hevea</taxon>
    </lineage>
</organism>
<keyword evidence="2 5" id="KW-0812">Transmembrane</keyword>
<accession>A0ABQ9LYS9</accession>
<dbReference type="PROSITE" id="PS50893">
    <property type="entry name" value="ABC_TRANSPORTER_2"/>
    <property type="match status" value="1"/>
</dbReference>
<comment type="subcellular location">
    <subcellularLocation>
        <location evidence="1">Membrane</location>
        <topology evidence="1">Multi-pass membrane protein</topology>
    </subcellularLocation>
</comment>
<reference evidence="8" key="1">
    <citation type="journal article" date="2023" name="Plant Biotechnol. J.">
        <title>Chromosome-level wild Hevea brasiliensis genome provides new tools for genomic-assisted breeding and valuable loci to elevate rubber yield.</title>
        <authorList>
            <person name="Cheng H."/>
            <person name="Song X."/>
            <person name="Hu Y."/>
            <person name="Wu T."/>
            <person name="Yang Q."/>
            <person name="An Z."/>
            <person name="Feng S."/>
            <person name="Deng Z."/>
            <person name="Wu W."/>
            <person name="Zeng X."/>
            <person name="Tu M."/>
            <person name="Wang X."/>
            <person name="Huang H."/>
        </authorList>
    </citation>
    <scope>NUCLEOTIDE SEQUENCE</scope>
    <source>
        <strain evidence="8">MT/VB/25A 57/8</strain>
    </source>
</reference>
<dbReference type="SUPFAM" id="SSF52540">
    <property type="entry name" value="P-loop containing nucleoside triphosphate hydrolases"/>
    <property type="match status" value="1"/>
</dbReference>
<dbReference type="Gene3D" id="3.40.50.300">
    <property type="entry name" value="P-loop containing nucleotide triphosphate hydrolases"/>
    <property type="match status" value="1"/>
</dbReference>
<dbReference type="InterPro" id="IPR039421">
    <property type="entry name" value="Type_1_exporter"/>
</dbReference>
<dbReference type="InterPro" id="IPR011527">
    <property type="entry name" value="ABC1_TM_dom"/>
</dbReference>
<dbReference type="InterPro" id="IPR003439">
    <property type="entry name" value="ABC_transporter-like_ATP-bd"/>
</dbReference>
<proteinExistence type="predicted"/>
<name>A0ABQ9LYS9_HEVBR</name>
<protein>
    <recommendedName>
        <fullName evidence="10">ABC transmembrane type-1 domain-containing protein</fullName>
    </recommendedName>
</protein>
<evidence type="ECO:0008006" key="10">
    <source>
        <dbReference type="Google" id="ProtNLM"/>
    </source>
</evidence>
<dbReference type="Pfam" id="PF00664">
    <property type="entry name" value="ABC_membrane"/>
    <property type="match status" value="1"/>
</dbReference>
<dbReference type="PANTHER" id="PTHR43394:SF1">
    <property type="entry name" value="ATP-BINDING CASSETTE SUB-FAMILY B MEMBER 10, MITOCHONDRIAL"/>
    <property type="match status" value="1"/>
</dbReference>
<gene>
    <name evidence="8" type="ORF">P3X46_016342</name>
</gene>
<dbReference type="Gene3D" id="1.20.1560.10">
    <property type="entry name" value="ABC transporter type 1, transmembrane domain"/>
    <property type="match status" value="2"/>
</dbReference>
<evidence type="ECO:0000256" key="4">
    <source>
        <dbReference type="ARBA" id="ARBA00023136"/>
    </source>
</evidence>
<keyword evidence="4 5" id="KW-0472">Membrane</keyword>
<dbReference type="PROSITE" id="PS50929">
    <property type="entry name" value="ABC_TM1F"/>
    <property type="match status" value="1"/>
</dbReference>
<dbReference type="SUPFAM" id="SSF90123">
    <property type="entry name" value="ABC transporter transmembrane region"/>
    <property type="match status" value="1"/>
</dbReference>
<evidence type="ECO:0000313" key="8">
    <source>
        <dbReference type="EMBL" id="KAJ9173179.1"/>
    </source>
</evidence>
<dbReference type="InterPro" id="IPR036640">
    <property type="entry name" value="ABC1_TM_sf"/>
</dbReference>
<sequence length="494" mass="53287">MGKKQHLDWTIRSISSSGNERVSLLTKEARRKANEEQSPGDLPTDLEVGDGVEAANVGFGRVFSLAKPDAGKLAVGTTAWLIASTSSILIPKYGGMIIDTVSRDIRELLSGLSEDTQVIKNAATTNLSEALRNVTIALIGVDFMFTSSWKLKLLALAVVPVISIAVRKFGCYLLELSHATQAAAAVAASIAEIVGPFFGGLNAASTLSVIIVVVYGAYLTIIGSMTAGFLTSFILYSLTVSSLSGLYTTAMKAAGASRRVFQLLDHVSRMPKSGDKCPLSDPDEDVELDDVWFAYSSRSSLMVLKTTIANLIERFYDPIKGKILLNGVPLVEISHEYLHRKVSIVSQGPFLFNCSIEENIAYGFNGKASSSDIENVAKMANAHDFIDKFPEKYQTLVGERALLMNPSVLLLDEATSALDAESEDLVQDAMDSLMRGRTVLVIAHRLSTVKSADTVAVISDGQIAEIGTHEDLLCQDGIYAALVRRQLQEPKTTL</sequence>
<comment type="caution">
    <text evidence="8">The sequence shown here is derived from an EMBL/GenBank/DDBJ whole genome shotgun (WGS) entry which is preliminary data.</text>
</comment>